<dbReference type="Pfam" id="PF08240">
    <property type="entry name" value="ADH_N"/>
    <property type="match status" value="1"/>
</dbReference>
<protein>
    <submittedName>
        <fullName evidence="5">L-threonine 3-dehydrogenase</fullName>
        <ecNumber evidence="5">1.1.1.103</ecNumber>
    </submittedName>
    <submittedName>
        <fullName evidence="4">Theronine dehydrogenase</fullName>
    </submittedName>
</protein>
<keyword evidence="1 5" id="KW-0560">Oxidoreductase</keyword>
<organism evidence="4 6">
    <name type="scientific">Oenococcus oeni</name>
    <name type="common">Leuconostoc oenos</name>
    <dbReference type="NCBI Taxonomy" id="1247"/>
    <lineage>
        <taxon>Bacteria</taxon>
        <taxon>Bacillati</taxon>
        <taxon>Bacillota</taxon>
        <taxon>Bacilli</taxon>
        <taxon>Lactobacillales</taxon>
        <taxon>Lactobacillaceae</taxon>
        <taxon>Oenococcus</taxon>
    </lineage>
</organism>
<name>A0A6N4A949_OENOE</name>
<dbReference type="InterPro" id="IPR013154">
    <property type="entry name" value="ADH-like_N"/>
</dbReference>
<evidence type="ECO:0000259" key="3">
    <source>
        <dbReference type="Pfam" id="PF08240"/>
    </source>
</evidence>
<evidence type="ECO:0000256" key="1">
    <source>
        <dbReference type="ARBA" id="ARBA00023002"/>
    </source>
</evidence>
<dbReference type="EMBL" id="LR031358">
    <property type="protein sequence ID" value="VDB97206.1"/>
    <property type="molecule type" value="Genomic_DNA"/>
</dbReference>
<proteinExistence type="predicted"/>
<feature type="domain" description="Alcohol dehydrogenase-like N-terminal" evidence="3">
    <location>
        <begin position="23"/>
        <end position="115"/>
    </location>
</feature>
<dbReference type="SUPFAM" id="SSF50129">
    <property type="entry name" value="GroES-like"/>
    <property type="match status" value="1"/>
</dbReference>
<dbReference type="InterPro" id="IPR050129">
    <property type="entry name" value="Zn_alcohol_dh"/>
</dbReference>
<dbReference type="EC" id="1.1.1.103" evidence="5"/>
<dbReference type="InterPro" id="IPR036291">
    <property type="entry name" value="NAD(P)-bd_dom_sf"/>
</dbReference>
<dbReference type="InterPro" id="IPR011032">
    <property type="entry name" value="GroES-like_sf"/>
</dbReference>
<dbReference type="InterPro" id="IPR013149">
    <property type="entry name" value="ADH-like_C"/>
</dbReference>
<dbReference type="Proteomes" id="UP000181728">
    <property type="component" value="Unassembled WGS sequence"/>
</dbReference>
<reference evidence="4 6" key="1">
    <citation type="journal article" date="2016" name="BMC Genomics">
        <title>Consensus pan-genome assembly of the specialised wine bacterium Oenococcus oeni.</title>
        <authorList>
            <person name="Sternes P.R."/>
            <person name="Borneman A.R."/>
        </authorList>
    </citation>
    <scope>NUCLEOTIDE SEQUENCE [LARGE SCALE GENOMIC DNA]</scope>
    <source>
        <strain evidence="4 6">AWRIB661</strain>
    </source>
</reference>
<dbReference type="Pfam" id="PF00107">
    <property type="entry name" value="ADH_zinc_N"/>
    <property type="match status" value="1"/>
</dbReference>
<accession>A0A6N4A949</accession>
<dbReference type="PANTHER" id="PTHR43401">
    <property type="entry name" value="L-THREONINE 3-DEHYDROGENASE"/>
    <property type="match status" value="1"/>
</dbReference>
<sequence>MKAAVYEGKKAIKMTELPTPKAGPNDVVIQNICAGICGSDIAVYNHGSGTGHKIETGHEFGHEAVSKVVEVGDDVHDFKIGDRVYPYPLLARGDPSRAGSMGGFSEYILIPNAKLNRQLYLVPKEIDNHVAAMIEPFTVGTRAAKQTRPDKNDNAIVYGAGTIGMAAAVALKHLGVKQVMLVDLSDYRLNVAKELGFLTVNSSRDDVRSQAIEAFGKAEYSLHGEAPDAQIFLDAAGHNSILEDFLQFGPVGRRFVTVGVNNSKPQIDFLELIFGSKSVGGSGGYRPEDVQTVFEIMKERQSDLRKMVSQEFDWQDLEKGIQTATDTTVSEKVLINYHL</sequence>
<evidence type="ECO:0000313" key="7">
    <source>
        <dbReference type="Proteomes" id="UP000294726"/>
    </source>
</evidence>
<dbReference type="Gene3D" id="3.40.50.720">
    <property type="entry name" value="NAD(P)-binding Rossmann-like Domain"/>
    <property type="match status" value="1"/>
</dbReference>
<dbReference type="SUPFAM" id="SSF51735">
    <property type="entry name" value="NAD(P)-binding Rossmann-fold domains"/>
    <property type="match status" value="1"/>
</dbReference>
<evidence type="ECO:0000313" key="4">
    <source>
        <dbReference type="EMBL" id="OIM22066.1"/>
    </source>
</evidence>
<feature type="domain" description="Alcohol dehydrogenase-like C-terminal" evidence="2">
    <location>
        <begin position="163"/>
        <end position="298"/>
    </location>
</feature>
<evidence type="ECO:0000313" key="5">
    <source>
        <dbReference type="EMBL" id="VDB97206.1"/>
    </source>
</evidence>
<dbReference type="GO" id="GO:0008743">
    <property type="term" value="F:L-threonine 3-dehydrogenase activity"/>
    <property type="evidence" value="ECO:0007669"/>
    <property type="project" value="UniProtKB-EC"/>
</dbReference>
<reference evidence="5 7" key="2">
    <citation type="submission" date="2018-08" db="EMBL/GenBank/DDBJ databases">
        <authorList>
            <person name="Lorentzen P. G. S. M."/>
        </authorList>
    </citation>
    <scope>NUCLEOTIDE SEQUENCE [LARGE SCALE GENOMIC DNA]</scope>
    <source>
        <strain evidence="5 7">CRBO_1381</strain>
    </source>
</reference>
<gene>
    <name evidence="4" type="ORF">ATX59_01120</name>
    <name evidence="5" type="ORF">OENI_0210</name>
</gene>
<evidence type="ECO:0000259" key="2">
    <source>
        <dbReference type="Pfam" id="PF00107"/>
    </source>
</evidence>
<dbReference type="RefSeq" id="WP_071448830.1">
    <property type="nucleotide sequence ID" value="NZ_LR031358.1"/>
</dbReference>
<dbReference type="PANTHER" id="PTHR43401:SF2">
    <property type="entry name" value="L-THREONINE 3-DEHYDROGENASE"/>
    <property type="match status" value="1"/>
</dbReference>
<dbReference type="Gene3D" id="3.90.180.10">
    <property type="entry name" value="Medium-chain alcohol dehydrogenases, catalytic domain"/>
    <property type="match status" value="1"/>
</dbReference>
<dbReference type="EMBL" id="MLOK01000015">
    <property type="protein sequence ID" value="OIM22066.1"/>
    <property type="molecule type" value="Genomic_DNA"/>
</dbReference>
<dbReference type="Proteomes" id="UP000294726">
    <property type="component" value="Chromosome"/>
</dbReference>
<evidence type="ECO:0000313" key="6">
    <source>
        <dbReference type="Proteomes" id="UP000181728"/>
    </source>
</evidence>
<dbReference type="AlphaFoldDB" id="A0A6N4A949"/>